<sequence>MQGKQITKEILPRNPRRLGSDIDAEKSEPKGEKSSKVLSRDEEAVFSSNVLSKSEPLLKSISSLEEEDDGENVALTSESSIARRKKMKMIVARIGPLLSSGSNLSSSTNTSEMDVIDGNYEAKKLESKTALPVLQVITRGSHFPTSRRDCSVSLLFIRTILGETIFHRNVTLFLDTYFSRDFFNVLHRKY</sequence>
<keyword evidence="3" id="KW-1185">Reference proteome</keyword>
<feature type="compositionally biased region" description="Basic and acidic residues" evidence="1">
    <location>
        <begin position="1"/>
        <end position="11"/>
    </location>
</feature>
<proteinExistence type="predicted"/>
<protein>
    <submittedName>
        <fullName evidence="2">Uncharacterized protein</fullName>
    </submittedName>
</protein>
<feature type="compositionally biased region" description="Basic and acidic residues" evidence="1">
    <location>
        <begin position="18"/>
        <end position="40"/>
    </location>
</feature>
<dbReference type="AlphaFoldDB" id="A0AA40FRG8"/>
<feature type="region of interest" description="Disordered" evidence="1">
    <location>
        <begin position="1"/>
        <end position="40"/>
    </location>
</feature>
<evidence type="ECO:0000313" key="3">
    <source>
        <dbReference type="Proteomes" id="UP001177670"/>
    </source>
</evidence>
<evidence type="ECO:0000313" key="2">
    <source>
        <dbReference type="EMBL" id="KAK1123664.1"/>
    </source>
</evidence>
<gene>
    <name evidence="2" type="ORF">K0M31_008362</name>
</gene>
<accession>A0AA40FRG8</accession>
<organism evidence="2 3">
    <name type="scientific">Melipona bicolor</name>
    <dbReference type="NCBI Taxonomy" id="60889"/>
    <lineage>
        <taxon>Eukaryota</taxon>
        <taxon>Metazoa</taxon>
        <taxon>Ecdysozoa</taxon>
        <taxon>Arthropoda</taxon>
        <taxon>Hexapoda</taxon>
        <taxon>Insecta</taxon>
        <taxon>Pterygota</taxon>
        <taxon>Neoptera</taxon>
        <taxon>Endopterygota</taxon>
        <taxon>Hymenoptera</taxon>
        <taxon>Apocrita</taxon>
        <taxon>Aculeata</taxon>
        <taxon>Apoidea</taxon>
        <taxon>Anthophila</taxon>
        <taxon>Apidae</taxon>
        <taxon>Melipona</taxon>
    </lineage>
</organism>
<name>A0AA40FRG8_9HYME</name>
<dbReference type="EMBL" id="JAHYIQ010000020">
    <property type="protein sequence ID" value="KAK1123664.1"/>
    <property type="molecule type" value="Genomic_DNA"/>
</dbReference>
<dbReference type="Proteomes" id="UP001177670">
    <property type="component" value="Unassembled WGS sequence"/>
</dbReference>
<comment type="caution">
    <text evidence="2">The sequence shown here is derived from an EMBL/GenBank/DDBJ whole genome shotgun (WGS) entry which is preliminary data.</text>
</comment>
<reference evidence="2" key="1">
    <citation type="submission" date="2021-10" db="EMBL/GenBank/DDBJ databases">
        <title>Melipona bicolor Genome sequencing and assembly.</title>
        <authorList>
            <person name="Araujo N.S."/>
            <person name="Arias M.C."/>
        </authorList>
    </citation>
    <scope>NUCLEOTIDE SEQUENCE</scope>
    <source>
        <strain evidence="2">USP_2M_L1-L4_2017</strain>
        <tissue evidence="2">Whole body</tissue>
    </source>
</reference>
<evidence type="ECO:0000256" key="1">
    <source>
        <dbReference type="SAM" id="MobiDB-lite"/>
    </source>
</evidence>